<feature type="compositionally biased region" description="Polar residues" evidence="1">
    <location>
        <begin position="143"/>
        <end position="154"/>
    </location>
</feature>
<dbReference type="EMBL" id="JABXXO010000006">
    <property type="protein sequence ID" value="KAF7775921.1"/>
    <property type="molecule type" value="Genomic_DNA"/>
</dbReference>
<dbReference type="PROSITE" id="PS00028">
    <property type="entry name" value="ZINC_FINGER_C2H2_1"/>
    <property type="match status" value="1"/>
</dbReference>
<dbReference type="InterPro" id="IPR013087">
    <property type="entry name" value="Znf_C2H2_type"/>
</dbReference>
<protein>
    <recommendedName>
        <fullName evidence="2">C2H2-type domain-containing protein</fullName>
    </recommendedName>
</protein>
<evidence type="ECO:0000256" key="1">
    <source>
        <dbReference type="SAM" id="MobiDB-lite"/>
    </source>
</evidence>
<feature type="compositionally biased region" description="Polar residues" evidence="1">
    <location>
        <begin position="341"/>
        <end position="350"/>
    </location>
</feature>
<name>A0A8H7KH61_AGABI</name>
<dbReference type="Proteomes" id="UP000629468">
    <property type="component" value="Unassembled WGS sequence"/>
</dbReference>
<gene>
    <name evidence="3" type="ORF">Agabi119p4_4314</name>
</gene>
<evidence type="ECO:0000313" key="3">
    <source>
        <dbReference type="EMBL" id="KAF7775921.1"/>
    </source>
</evidence>
<proteinExistence type="predicted"/>
<accession>A0A8H7KH61</accession>
<organism evidence="3 4">
    <name type="scientific">Agaricus bisporus var. burnettii</name>
    <dbReference type="NCBI Taxonomy" id="192524"/>
    <lineage>
        <taxon>Eukaryota</taxon>
        <taxon>Fungi</taxon>
        <taxon>Dikarya</taxon>
        <taxon>Basidiomycota</taxon>
        <taxon>Agaricomycotina</taxon>
        <taxon>Agaricomycetes</taxon>
        <taxon>Agaricomycetidae</taxon>
        <taxon>Agaricales</taxon>
        <taxon>Agaricineae</taxon>
        <taxon>Agaricaceae</taxon>
        <taxon>Agaricus</taxon>
    </lineage>
</organism>
<evidence type="ECO:0000313" key="4">
    <source>
        <dbReference type="Proteomes" id="UP000629468"/>
    </source>
</evidence>
<feature type="compositionally biased region" description="Low complexity" evidence="1">
    <location>
        <begin position="124"/>
        <end position="140"/>
    </location>
</feature>
<sequence>MSPDTSQQQSHSSSLHYHRCWWAFCRHSFDSKVELQRHVYVEHIPNARPERLREVPTHKLVEDDYWDSLDISNLPQLLSIPCPQKQVSSQGTPYEPTPSDYIPSSLPSPPASTPHQIPSTPAQVEPVSLPVSLDPSPELSYKSPGSVNGPLTPSSRRDFRVLTPTFSSLQSQPNSPSCYDVYIPDSPPFGRLVEEAISVANSARSASSCEDISGEASSSQESVFNQLTQNASEEENIAEEIDNAKSTGDYGENMTVDSSPSLSLVDDCLKIYTKRRSSTTSQTSPISAVSDPDALSYSHVVHLNSPSHPSSLANPNGLGTPMVRQSWYQGFRRRSHRRASIPNSRSSQSLRRPDTFMRSPASCSEAVHPHTTAVVSPVSQSSSPTTTQPKFEISGMQMDSQSYPPLLTQAPYQSQGMTQSQV</sequence>
<dbReference type="AlphaFoldDB" id="A0A8H7KH61"/>
<comment type="caution">
    <text evidence="3">The sequence shown here is derived from an EMBL/GenBank/DDBJ whole genome shotgun (WGS) entry which is preliminary data.</text>
</comment>
<evidence type="ECO:0000259" key="2">
    <source>
        <dbReference type="PROSITE" id="PS00028"/>
    </source>
</evidence>
<feature type="domain" description="C2H2-type" evidence="2">
    <location>
        <begin position="20"/>
        <end position="43"/>
    </location>
</feature>
<feature type="region of interest" description="Disordered" evidence="1">
    <location>
        <begin position="82"/>
        <end position="156"/>
    </location>
</feature>
<feature type="region of interest" description="Disordered" evidence="1">
    <location>
        <begin position="331"/>
        <end position="422"/>
    </location>
</feature>
<feature type="compositionally biased region" description="Polar residues" evidence="1">
    <location>
        <begin position="410"/>
        <end position="422"/>
    </location>
</feature>
<feature type="compositionally biased region" description="Low complexity" evidence="1">
    <location>
        <begin position="371"/>
        <end position="389"/>
    </location>
</feature>
<reference evidence="3 4" key="1">
    <citation type="journal article" name="Sci. Rep.">
        <title>Telomere-to-telomere assembled and centromere annotated genomes of the two main subspecies of the button mushroom Agaricus bisporus reveal especially polymorphic chromosome ends.</title>
        <authorList>
            <person name="Sonnenberg A.S.M."/>
            <person name="Sedaghat-Telgerd N."/>
            <person name="Lavrijssen B."/>
            <person name="Ohm R.A."/>
            <person name="Hendrickx P.M."/>
            <person name="Scholtmeijer K."/>
            <person name="Baars J.J.P."/>
            <person name="van Peer A."/>
        </authorList>
    </citation>
    <scope>NUCLEOTIDE SEQUENCE [LARGE SCALE GENOMIC DNA]</scope>
    <source>
        <strain evidence="3 4">H119_p4</strain>
    </source>
</reference>